<dbReference type="EMBL" id="ML005105">
    <property type="protein sequence ID" value="RKP20150.1"/>
    <property type="molecule type" value="Genomic_DNA"/>
</dbReference>
<dbReference type="GO" id="GO:0005829">
    <property type="term" value="C:cytosol"/>
    <property type="evidence" value="ECO:0007669"/>
    <property type="project" value="TreeGrafter"/>
</dbReference>
<dbReference type="OMA" id="WWAKFER"/>
<dbReference type="Pfam" id="PF21057">
    <property type="entry name" value="Hikeshi-like_C"/>
    <property type="match status" value="1"/>
</dbReference>
<dbReference type="InterPro" id="IPR008493">
    <property type="entry name" value="Hikeshi-like_N"/>
</dbReference>
<evidence type="ECO:0000313" key="5">
    <source>
        <dbReference type="EMBL" id="RKP20150.1"/>
    </source>
</evidence>
<dbReference type="Pfam" id="PF05603">
    <property type="entry name" value="Hikeshi-like_N"/>
    <property type="match status" value="1"/>
</dbReference>
<organism evidence="4 6">
    <name type="scientific">Rozella allomycis (strain CSF55)</name>
    <dbReference type="NCBI Taxonomy" id="988480"/>
    <lineage>
        <taxon>Eukaryota</taxon>
        <taxon>Fungi</taxon>
        <taxon>Fungi incertae sedis</taxon>
        <taxon>Cryptomycota</taxon>
        <taxon>Cryptomycota incertae sedis</taxon>
        <taxon>Rozella</taxon>
    </lineage>
</organism>
<dbReference type="OrthoDB" id="10248398at2759"/>
<dbReference type="AlphaFoldDB" id="A0A075AUV2"/>
<dbReference type="InterPro" id="IPR031318">
    <property type="entry name" value="OPI10"/>
</dbReference>
<comment type="similarity">
    <text evidence="1">Belongs to the OPI10 family.</text>
</comment>
<dbReference type="Proteomes" id="UP000030755">
    <property type="component" value="Unassembled WGS sequence"/>
</dbReference>
<reference evidence="5" key="3">
    <citation type="submission" date="2018-08" db="EMBL/GenBank/DDBJ databases">
        <title>Leveraging single-cell genomics to expand the Fungal Tree of Life.</title>
        <authorList>
            <consortium name="DOE Joint Genome Institute"/>
            <person name="Ahrendt S.R."/>
            <person name="Quandt C.A."/>
            <person name="Ciobanu D."/>
            <person name="Clum A."/>
            <person name="Salamov A."/>
            <person name="Andreopoulos B."/>
            <person name="Cheng J.-F."/>
            <person name="Woyke T."/>
            <person name="Pelin A."/>
            <person name="Henrissat B."/>
            <person name="Reynolds N."/>
            <person name="Benny G.L."/>
            <person name="Smith M.E."/>
            <person name="James T.Y."/>
            <person name="Grigoriev I.V."/>
        </authorList>
    </citation>
    <scope>NUCLEOTIDE SEQUENCE</scope>
    <source>
        <strain evidence="5">CSF55</strain>
    </source>
</reference>
<dbReference type="HOGENOM" id="CLU_084839_0_0_1"/>
<evidence type="ECO:0000259" key="3">
    <source>
        <dbReference type="Pfam" id="PF21057"/>
    </source>
</evidence>
<dbReference type="PANTHER" id="PTHR12925:SF0">
    <property type="entry name" value="PROTEIN HIKESHI"/>
    <property type="match status" value="1"/>
</dbReference>
<dbReference type="STRING" id="988480.A0A075AUV2"/>
<reference evidence="4 6" key="1">
    <citation type="journal article" date="2013" name="Curr. Biol.">
        <title>Shared signatures of parasitism and phylogenomics unite Cryptomycota and microsporidia.</title>
        <authorList>
            <person name="James T.Y."/>
            <person name="Pelin A."/>
            <person name="Bonen L."/>
            <person name="Ahrendt S."/>
            <person name="Sain D."/>
            <person name="Corradi N."/>
            <person name="Stajich J.E."/>
        </authorList>
    </citation>
    <scope>NUCLEOTIDE SEQUENCE [LARGE SCALE GENOMIC DNA]</scope>
    <source>
        <strain evidence="4 6">CSF55</strain>
        <strain evidence="4 6">CSF55</strain>
    </source>
</reference>
<dbReference type="GO" id="GO:0061608">
    <property type="term" value="F:nuclear import signal receptor activity"/>
    <property type="evidence" value="ECO:0007669"/>
    <property type="project" value="EnsemblFungi"/>
</dbReference>
<feature type="domain" description="Hikeshi-like N-terminal" evidence="2">
    <location>
        <begin position="6"/>
        <end position="84"/>
    </location>
</feature>
<evidence type="ECO:0000313" key="6">
    <source>
        <dbReference type="Proteomes" id="UP000030755"/>
    </source>
</evidence>
<dbReference type="GO" id="GO:0005635">
    <property type="term" value="C:nuclear envelope"/>
    <property type="evidence" value="ECO:0007669"/>
    <property type="project" value="EnsemblFungi"/>
</dbReference>
<reference evidence="7" key="2">
    <citation type="journal article" date="2018" name="Nat. Microbiol.">
        <title>Leveraging single-cell genomics to expand the fungal tree of life.</title>
        <authorList>
            <person name="Ahrendt S.R."/>
            <person name="Quandt C.A."/>
            <person name="Ciobanu D."/>
            <person name="Clum A."/>
            <person name="Salamov A."/>
            <person name="Andreopoulos B."/>
            <person name="Cheng J.F."/>
            <person name="Woyke T."/>
            <person name="Pelin A."/>
            <person name="Henrissat B."/>
            <person name="Reynolds N.K."/>
            <person name="Benny G.L."/>
            <person name="Smith M.E."/>
            <person name="James T.Y."/>
            <person name="Grigoriev I.V."/>
        </authorList>
    </citation>
    <scope>NUCLEOTIDE SEQUENCE [LARGE SCALE GENOMIC DNA]</scope>
    <source>
        <strain evidence="7">CSF55</strain>
    </source>
</reference>
<dbReference type="Proteomes" id="UP000281549">
    <property type="component" value="Unassembled WGS sequence"/>
</dbReference>
<evidence type="ECO:0000256" key="1">
    <source>
        <dbReference type="ARBA" id="ARBA00006623"/>
    </source>
</evidence>
<gene>
    <name evidence="4" type="ORF">O9G_004400</name>
    <name evidence="5" type="ORF">ROZALSC1DRAFT_28339</name>
</gene>
<dbReference type="PANTHER" id="PTHR12925">
    <property type="entry name" value="HIKESHI FAMILY MEMBER"/>
    <property type="match status" value="1"/>
</dbReference>
<evidence type="ECO:0000313" key="4">
    <source>
        <dbReference type="EMBL" id="EPZ32492.1"/>
    </source>
</evidence>
<feature type="domain" description="Hikeshi-like C-terminal" evidence="3">
    <location>
        <begin position="126"/>
        <end position="178"/>
    </location>
</feature>
<keyword evidence="6" id="KW-1185">Reference proteome</keyword>
<dbReference type="GO" id="GO:0006606">
    <property type="term" value="P:protein import into nucleus"/>
    <property type="evidence" value="ECO:0007669"/>
    <property type="project" value="EnsemblFungi"/>
</dbReference>
<dbReference type="InterPro" id="IPR048364">
    <property type="entry name" value="Hikeshi-like_C"/>
</dbReference>
<name>A0A075AUV2_ROZAC</name>
<accession>A0A075AUV2</accession>
<proteinExistence type="inferred from homology"/>
<dbReference type="EMBL" id="KE561146">
    <property type="protein sequence ID" value="EPZ32492.1"/>
    <property type="molecule type" value="Genomic_DNA"/>
</dbReference>
<protein>
    <submittedName>
        <fullName evidence="5">DUF775-domain-containing protein</fullName>
    </submittedName>
</protein>
<sequence>MFACLVSGRLVDAQPQVVDPTHYIFNLPNAHLIHHIAVFLTGVQPLPPNTFATIYFRTDPFNESSWKMLGYIGNEKPSAIFRLKLPENLEILTVGISIEPAETVAHQVIPFNEGKNDRNTLINGVQRLAENFFNYALSFESKRNQGDPNETVMPIKAVKEWFESTMNKLKNDANFLKKMIGE</sequence>
<evidence type="ECO:0000259" key="2">
    <source>
        <dbReference type="Pfam" id="PF05603"/>
    </source>
</evidence>
<evidence type="ECO:0000313" key="7">
    <source>
        <dbReference type="Proteomes" id="UP000281549"/>
    </source>
</evidence>